<evidence type="ECO:0000313" key="2">
    <source>
        <dbReference type="Proteomes" id="UP000185911"/>
    </source>
</evidence>
<reference evidence="1 2" key="1">
    <citation type="submission" date="2017-01" db="EMBL/GenBank/DDBJ databases">
        <title>Genome sequence of Rhodoferax antarcticus ANT.BR, a psychrophilic purple nonsulfur bacterium from an Antarctic microbial mat.</title>
        <authorList>
            <person name="Baker J."/>
            <person name="Riester C."/>
            <person name="Skinner B."/>
            <person name="Newell A."/>
            <person name="Swingley W."/>
            <person name="Madigan M."/>
            <person name="Jung D."/>
            <person name="Asao M."/>
            <person name="Chen M."/>
            <person name="Loughlin P."/>
            <person name="Pan H."/>
            <person name="Lin S."/>
            <person name="Li N."/>
            <person name="Shaw J."/>
            <person name="Prado M."/>
            <person name="Sherman C."/>
            <person name="Li X."/>
            <person name="Tang J."/>
            <person name="Blankenship R."/>
            <person name="Zhao T."/>
            <person name="Touchman J."/>
            <person name="Sattley M."/>
        </authorList>
    </citation>
    <scope>NUCLEOTIDE SEQUENCE [LARGE SCALE GENOMIC DNA]</scope>
    <source>
        <strain evidence="1 2">ANT.BR</strain>
    </source>
</reference>
<keyword evidence="2" id="KW-1185">Reference proteome</keyword>
<gene>
    <name evidence="1" type="ORF">BLL52_3018</name>
</gene>
<dbReference type="Proteomes" id="UP000185911">
    <property type="component" value="Unassembled WGS sequence"/>
</dbReference>
<proteinExistence type="predicted"/>
<dbReference type="EMBL" id="MSYM01000013">
    <property type="protein sequence ID" value="OLP06778.1"/>
    <property type="molecule type" value="Genomic_DNA"/>
</dbReference>
<dbReference type="AlphaFoldDB" id="A0A1Q8YFE8"/>
<sequence>MLDNNPQFKVLNQTFPHIGEKIKAYWGLASFVPYMEGLLHGTREGTRRGFQTDVMMALYHLAEQHKAAYPQYQVSDNFWTYVESKPQKPAHTSSEGG</sequence>
<evidence type="ECO:0000313" key="1">
    <source>
        <dbReference type="EMBL" id="OLP06778.1"/>
    </source>
</evidence>
<protein>
    <submittedName>
        <fullName evidence="1">Uncharacterized protein</fullName>
    </submittedName>
</protein>
<comment type="caution">
    <text evidence="1">The sequence shown here is derived from an EMBL/GenBank/DDBJ whole genome shotgun (WGS) entry which is preliminary data.</text>
</comment>
<organism evidence="1 2">
    <name type="scientific">Rhodoferax antarcticus ANT.BR</name>
    <dbReference type="NCBI Taxonomy" id="1111071"/>
    <lineage>
        <taxon>Bacteria</taxon>
        <taxon>Pseudomonadati</taxon>
        <taxon>Pseudomonadota</taxon>
        <taxon>Betaproteobacteria</taxon>
        <taxon>Burkholderiales</taxon>
        <taxon>Comamonadaceae</taxon>
        <taxon>Rhodoferax</taxon>
    </lineage>
</organism>
<accession>A0A1Q8YFE8</accession>
<name>A0A1Q8YFE8_9BURK</name>
<dbReference type="RefSeq" id="WP_075587136.1">
    <property type="nucleotide sequence ID" value="NZ_MSYM01000013.1"/>
</dbReference>